<keyword evidence="1" id="KW-0808">Transferase</keyword>
<dbReference type="PROSITE" id="PS00916">
    <property type="entry name" value="PI3_4_KINASE_2"/>
    <property type="match status" value="1"/>
</dbReference>
<feature type="domain" description="PI3K/PI4K catalytic" evidence="3">
    <location>
        <begin position="14"/>
        <end position="262"/>
    </location>
</feature>
<dbReference type="GO" id="GO:0034271">
    <property type="term" value="C:phosphatidylinositol 3-kinase complex, class III, type I"/>
    <property type="evidence" value="ECO:0007669"/>
    <property type="project" value="TreeGrafter"/>
</dbReference>
<dbReference type="PANTHER" id="PTHR10048:SF7">
    <property type="entry name" value="PHOSPHATIDYLINOSITOL 3-KINASE CATALYTIC SUBUNIT TYPE 3"/>
    <property type="match status" value="1"/>
</dbReference>
<evidence type="ECO:0000259" key="3">
    <source>
        <dbReference type="PROSITE" id="PS50290"/>
    </source>
</evidence>
<protein>
    <recommendedName>
        <fullName evidence="3">PI3K/PI4K catalytic domain-containing protein</fullName>
    </recommendedName>
</protein>
<keyword evidence="2" id="KW-0418">Kinase</keyword>
<dbReference type="InterPro" id="IPR036940">
    <property type="entry name" value="PI3/4_kinase_cat_sf"/>
</dbReference>
<evidence type="ECO:0000313" key="4">
    <source>
        <dbReference type="EMBL" id="NDV34546.1"/>
    </source>
</evidence>
<dbReference type="GO" id="GO:0005777">
    <property type="term" value="C:peroxisome"/>
    <property type="evidence" value="ECO:0007669"/>
    <property type="project" value="TreeGrafter"/>
</dbReference>
<dbReference type="AlphaFoldDB" id="A0A6B2LBZ0"/>
<dbReference type="GO" id="GO:0048015">
    <property type="term" value="P:phosphatidylinositol-mediated signaling"/>
    <property type="evidence" value="ECO:0007669"/>
    <property type="project" value="TreeGrafter"/>
</dbReference>
<accession>A0A6B2LBZ0</accession>
<dbReference type="GO" id="GO:0016303">
    <property type="term" value="F:1-phosphatidylinositol-3-kinase activity"/>
    <property type="evidence" value="ECO:0007669"/>
    <property type="project" value="TreeGrafter"/>
</dbReference>
<dbReference type="InterPro" id="IPR011009">
    <property type="entry name" value="Kinase-like_dom_sf"/>
</dbReference>
<evidence type="ECO:0000256" key="2">
    <source>
        <dbReference type="ARBA" id="ARBA00022777"/>
    </source>
</evidence>
<evidence type="ECO:0000256" key="1">
    <source>
        <dbReference type="ARBA" id="ARBA00022679"/>
    </source>
</evidence>
<name>A0A6B2LBZ0_9EUKA</name>
<dbReference type="InterPro" id="IPR018936">
    <property type="entry name" value="PI3/4_kinase_CS"/>
</dbReference>
<reference evidence="4" key="1">
    <citation type="journal article" date="2020" name="J. Eukaryot. Microbiol.">
        <title>De novo Sequencing, Assembly and Annotation of the Transcriptome for the Free-Living Testate Amoeba Arcella intermedia.</title>
        <authorList>
            <person name="Ribeiro G.M."/>
            <person name="Porfirio-Sousa A.L."/>
            <person name="Maurer-Alcala X.X."/>
            <person name="Katz L.A."/>
            <person name="Lahr D.J.G."/>
        </authorList>
    </citation>
    <scope>NUCLEOTIDE SEQUENCE</scope>
</reference>
<dbReference type="GO" id="GO:0006897">
    <property type="term" value="P:endocytosis"/>
    <property type="evidence" value="ECO:0007669"/>
    <property type="project" value="TreeGrafter"/>
</dbReference>
<dbReference type="InterPro" id="IPR015433">
    <property type="entry name" value="PI3/4_kinase"/>
</dbReference>
<dbReference type="InterPro" id="IPR000403">
    <property type="entry name" value="PI3/4_kinase_cat_dom"/>
</dbReference>
<organism evidence="4">
    <name type="scientific">Arcella intermedia</name>
    <dbReference type="NCBI Taxonomy" id="1963864"/>
    <lineage>
        <taxon>Eukaryota</taxon>
        <taxon>Amoebozoa</taxon>
        <taxon>Tubulinea</taxon>
        <taxon>Elardia</taxon>
        <taxon>Arcellinida</taxon>
        <taxon>Sphaerothecina</taxon>
        <taxon>Arcellidae</taxon>
        <taxon>Arcella</taxon>
    </lineage>
</organism>
<dbReference type="Gene3D" id="1.10.1070.11">
    <property type="entry name" value="Phosphatidylinositol 3-/4-kinase, catalytic domain"/>
    <property type="match status" value="1"/>
</dbReference>
<dbReference type="Gene3D" id="3.30.1010.10">
    <property type="entry name" value="Phosphatidylinositol 3-kinase Catalytic Subunit, Chain A, domain 4"/>
    <property type="match status" value="1"/>
</dbReference>
<dbReference type="GO" id="GO:0034272">
    <property type="term" value="C:phosphatidylinositol 3-kinase complex, class III, type II"/>
    <property type="evidence" value="ECO:0007669"/>
    <property type="project" value="TreeGrafter"/>
</dbReference>
<dbReference type="SUPFAM" id="SSF56112">
    <property type="entry name" value="Protein kinase-like (PK-like)"/>
    <property type="match status" value="1"/>
</dbReference>
<dbReference type="SMART" id="SM00146">
    <property type="entry name" value="PI3Kc"/>
    <property type="match status" value="1"/>
</dbReference>
<proteinExistence type="predicted"/>
<sequence>MIDPLFLVKGTVSSVKFVKAYSSHVKPMLLHFNHDNEKDSAYCIYKRGDDLRQDYVVQTMFFLFNRLWKSSPLPDKPFIHQYKILPLGEDSGILEFVHGCQAAGEWQWKILLELPDRDKVNFFKSMAGSYLACWVLGIRDRHQDNMMIKDNKIFFHIDFGFIFNDAPGFDAPIFSIPGDFRRNITQDEWNFFLKLCGDAFAVLHRNSGVIINACTLLMQELPTISVAQVRKYLVKSLMVRKSEKSAKQKIREEISAGIVSTQKELKYLVHGFATKKIWTSTPQN</sequence>
<dbReference type="GO" id="GO:0000407">
    <property type="term" value="C:phagophore assembly site"/>
    <property type="evidence" value="ECO:0007669"/>
    <property type="project" value="TreeGrafter"/>
</dbReference>
<dbReference type="Pfam" id="PF00454">
    <property type="entry name" value="PI3_PI4_kinase"/>
    <property type="match status" value="2"/>
</dbReference>
<dbReference type="PROSITE" id="PS50290">
    <property type="entry name" value="PI3_4_KINASE_3"/>
    <property type="match status" value="1"/>
</dbReference>
<dbReference type="GO" id="GO:0005768">
    <property type="term" value="C:endosome"/>
    <property type="evidence" value="ECO:0007669"/>
    <property type="project" value="TreeGrafter"/>
</dbReference>
<dbReference type="PANTHER" id="PTHR10048">
    <property type="entry name" value="PHOSPHATIDYLINOSITOL KINASE"/>
    <property type="match status" value="1"/>
</dbReference>
<dbReference type="GO" id="GO:0000045">
    <property type="term" value="P:autophagosome assembly"/>
    <property type="evidence" value="ECO:0007669"/>
    <property type="project" value="TreeGrafter"/>
</dbReference>
<dbReference type="EMBL" id="GIBP01005577">
    <property type="protein sequence ID" value="NDV34546.1"/>
    <property type="molecule type" value="Transcribed_RNA"/>
</dbReference>